<sequence>MIKTIITSEVFVAYSQCPLKAFLLLFSDDQGVFHDYPSILEERRQVNKIQYLKKIKQSYENVEQYKQHDSNEKQFLIEGILKAECWEAHCDILTKVEPNTSNKAIYEPTIIVGTYSITPEQKTELLFIGQVLGLIQEQLPGTGKIVGMDGKSHNVKLESGYKAIAPFIKILKQWAEEKPTQTPALILNRHCSDCQFQNLCQAKAEQEDNLSLLNHVTSKVIRHYEKKGIFTIKQLSYLYKPRRRNKRKKKDPVQLHKIELQALAIRTNKIYIHELPELNRKPIELFFDIEGIPDQKYEYLLGLLVCNETNFCKYYSFWADTCEDELSILQKFIEIVNQYPDAPIYHYGDYESRAINKLAKRYESHLSVDIESIKNRLVNINTYIYGRIYFPVYSNRLKTIGRFIGASWTSPEASGLQSLVWRYHWDNTQDEKYKNLLLIYNSEDCQSLKLLTDKLSTIQDSVDTLSEIDFADQPKQPTTEIGTKLHDQFETILKIAHADYNKGKISLRRNENGNQEKLKRGAQKGHEGHTRKLPKASKSVYISTKAKCLTHEDEFLIESNNNTECTIIDIICTKTSIKKTIIKYIGKKGFCQKCNRYYNPSELTTGYLAYGHGFQAWVVYNRLFLRLPYKIITQLLLDQFNEKIGNGSIANWLTDFSKFYSETEKMLVKKILESPFIHADETIVNIQGFDQYVWVFTDGIHVVFKLTPTREAAIVHEFLGNYSGTLISDFYAGYDSVQCKQQKCWVHLIRDMNDDLWKAPFDIEYESFILEVRNLIVPILQTAEEHGLKTKKLSKFNPSVEKFYEDTINKNYKSELTLKYQKRLLRYRESLFTFLNEDNIPWNNNTGERALRHLAVQRKISGTFFESMMPHYLLLLGIMQTCRFQNKSFLQFLLSKEKDIDKFKKKKQ</sequence>
<dbReference type="InterPro" id="IPR012337">
    <property type="entry name" value="RNaseH-like_sf"/>
</dbReference>
<dbReference type="NCBIfam" id="NF033517">
    <property type="entry name" value="transpos_IS66"/>
    <property type="match status" value="1"/>
</dbReference>
<dbReference type="InterPro" id="IPR052344">
    <property type="entry name" value="Transposase-related"/>
</dbReference>
<reference evidence="4" key="1">
    <citation type="submission" date="2021-04" db="EMBL/GenBank/DDBJ databases">
        <title>Genome sequence of Woronichinia naegeliana from Washington state freshwater lake bloom.</title>
        <authorList>
            <person name="Dreher T.W."/>
        </authorList>
    </citation>
    <scope>NUCLEOTIDE SEQUENCE</scope>
    <source>
        <strain evidence="4">WA131</strain>
    </source>
</reference>
<dbReference type="Pfam" id="PF13482">
    <property type="entry name" value="RNase_H_2"/>
    <property type="match status" value="1"/>
</dbReference>
<feature type="domain" description="YprB ribonuclease H-like" evidence="3">
    <location>
        <begin position="285"/>
        <end position="455"/>
    </location>
</feature>
<dbReference type="KEGG" id="wna:KA717_09855"/>
<dbReference type="EMBL" id="CP073041">
    <property type="protein sequence ID" value="UXE62962.1"/>
    <property type="molecule type" value="Genomic_DNA"/>
</dbReference>
<evidence type="ECO:0000313" key="4">
    <source>
        <dbReference type="EMBL" id="UXE62962.1"/>
    </source>
</evidence>
<evidence type="ECO:0000259" key="2">
    <source>
        <dbReference type="Pfam" id="PF03050"/>
    </source>
</evidence>
<dbReference type="AlphaFoldDB" id="A0A977L032"/>
<name>A0A977L032_9CYAN</name>
<dbReference type="SUPFAM" id="SSF53098">
    <property type="entry name" value="Ribonuclease H-like"/>
    <property type="match status" value="1"/>
</dbReference>
<dbReference type="InterPro" id="IPR038720">
    <property type="entry name" value="YprB_RNase_H-like_dom"/>
</dbReference>
<dbReference type="Pfam" id="PF03050">
    <property type="entry name" value="DDE_Tnp_IS66"/>
    <property type="match status" value="1"/>
</dbReference>
<dbReference type="PANTHER" id="PTHR33678:SF2">
    <property type="match status" value="1"/>
</dbReference>
<dbReference type="NCBIfam" id="TIGR03491">
    <property type="entry name" value="TM0106 family RecB-like putative nuclease"/>
    <property type="match status" value="1"/>
</dbReference>
<proteinExistence type="predicted"/>
<feature type="compositionally biased region" description="Basic and acidic residues" evidence="1">
    <location>
        <begin position="508"/>
        <end position="530"/>
    </location>
</feature>
<organism evidence="4">
    <name type="scientific">Woronichinia naegeliana WA131</name>
    <dbReference type="NCBI Taxonomy" id="2824559"/>
    <lineage>
        <taxon>Bacteria</taxon>
        <taxon>Bacillati</taxon>
        <taxon>Cyanobacteriota</taxon>
        <taxon>Cyanophyceae</taxon>
        <taxon>Synechococcales</taxon>
        <taxon>Coelosphaeriaceae</taxon>
        <taxon>Woronichinia</taxon>
    </lineage>
</organism>
<dbReference type="InterPro" id="IPR019993">
    <property type="entry name" value="RecB_nuclease_TM0106_put"/>
</dbReference>
<feature type="domain" description="Transposase IS66 central" evidence="2">
    <location>
        <begin position="610"/>
        <end position="864"/>
    </location>
</feature>
<gene>
    <name evidence="4" type="ORF">KA717_09855</name>
</gene>
<dbReference type="Proteomes" id="UP001065613">
    <property type="component" value="Chromosome"/>
</dbReference>
<dbReference type="PANTHER" id="PTHR33678">
    <property type="entry name" value="BLL1576 PROTEIN"/>
    <property type="match status" value="1"/>
</dbReference>
<dbReference type="InterPro" id="IPR004291">
    <property type="entry name" value="Transposase_IS66_central"/>
</dbReference>
<accession>A0A977L032</accession>
<feature type="region of interest" description="Disordered" evidence="1">
    <location>
        <begin position="508"/>
        <end position="535"/>
    </location>
</feature>
<evidence type="ECO:0000256" key="1">
    <source>
        <dbReference type="SAM" id="MobiDB-lite"/>
    </source>
</evidence>
<protein>
    <submittedName>
        <fullName evidence="4">IS66 family transposase</fullName>
    </submittedName>
</protein>
<evidence type="ECO:0000259" key="3">
    <source>
        <dbReference type="Pfam" id="PF13482"/>
    </source>
</evidence>